<gene>
    <name evidence="2" type="ORF">N6H18_11395</name>
</gene>
<evidence type="ECO:0000313" key="3">
    <source>
        <dbReference type="Proteomes" id="UP001065174"/>
    </source>
</evidence>
<evidence type="ECO:0000313" key="2">
    <source>
        <dbReference type="EMBL" id="UXP30954.1"/>
    </source>
</evidence>
<reference evidence="2" key="1">
    <citation type="submission" date="2022-09" db="EMBL/GenBank/DDBJ databases">
        <title>Comparative genomics and taxonomic characterization of three novel marine species of genus Reichenbachiella exhibiting antioxidant and polysaccharide degradation activities.</title>
        <authorList>
            <person name="Muhammad N."/>
            <person name="Lee Y.-J."/>
            <person name="Ko J."/>
            <person name="Kim S.-G."/>
        </authorList>
    </citation>
    <scope>NUCLEOTIDE SEQUENCE</scope>
    <source>
        <strain evidence="2">BKB1-1</strain>
    </source>
</reference>
<dbReference type="RefSeq" id="WP_262308400.1">
    <property type="nucleotide sequence ID" value="NZ_CP106679.1"/>
</dbReference>
<sequence length="196" mass="22381">MKRKLLFSILSLMLSIGICAQSDAVLTSGHVVTHNDTILGEVSLNMERNDLMIRSGRNIYNWTADKVKSATTLDQQTGLSAKYLTGAFGMNSNSFFFEVLSEGKMTLIYREGLKFAEHDEMVYPPFYTYDNGVIHSLPINKKEFLNLFEEEYAAQMAEYFKFHQVDLSDKEDIRKIVEFYNSKFTGGASMFVTNKK</sequence>
<dbReference type="Proteomes" id="UP001065174">
    <property type="component" value="Chromosome"/>
</dbReference>
<evidence type="ECO:0000256" key="1">
    <source>
        <dbReference type="SAM" id="SignalP"/>
    </source>
</evidence>
<keyword evidence="3" id="KW-1185">Reference proteome</keyword>
<organism evidence="2 3">
    <name type="scientific">Reichenbachiella agarivorans</name>
    <dbReference type="NCBI Taxonomy" id="2979464"/>
    <lineage>
        <taxon>Bacteria</taxon>
        <taxon>Pseudomonadati</taxon>
        <taxon>Bacteroidota</taxon>
        <taxon>Cytophagia</taxon>
        <taxon>Cytophagales</taxon>
        <taxon>Reichenbachiellaceae</taxon>
        <taxon>Reichenbachiella</taxon>
    </lineage>
</organism>
<proteinExistence type="predicted"/>
<keyword evidence="1" id="KW-0732">Signal</keyword>
<dbReference type="EMBL" id="CP106679">
    <property type="protein sequence ID" value="UXP30954.1"/>
    <property type="molecule type" value="Genomic_DNA"/>
</dbReference>
<name>A0ABY6CKA7_9BACT</name>
<accession>A0ABY6CKA7</accession>
<evidence type="ECO:0008006" key="4">
    <source>
        <dbReference type="Google" id="ProtNLM"/>
    </source>
</evidence>
<feature type="chain" id="PRO_5045858205" description="DUF4468 domain-containing protein" evidence="1">
    <location>
        <begin position="21"/>
        <end position="196"/>
    </location>
</feature>
<protein>
    <recommendedName>
        <fullName evidence="4">DUF4468 domain-containing protein</fullName>
    </recommendedName>
</protein>
<feature type="signal peptide" evidence="1">
    <location>
        <begin position="1"/>
        <end position="20"/>
    </location>
</feature>